<dbReference type="InterPro" id="IPR011130">
    <property type="entry name" value="SecA_preprotein_X-link_dom"/>
</dbReference>
<dbReference type="SMART" id="SM00958">
    <property type="entry name" value="SecA_PP_bind"/>
    <property type="match status" value="1"/>
</dbReference>
<name>A0A1C9CDP2_PORSO</name>
<keyword evidence="6 10" id="KW-0653">Protein transport</keyword>
<sequence length="877" mass="100620">MLQALFDPSKKEIQKCKKIVQEIKSLEQIYSNLSDVELCNHTKNYQARLRKNEQLDSLMVEAFATVKEATRRVLGINLYDVQLIGGIVLHTGKISEMKTGEGKTLVAVLPAYLNALTGKGVHIVTVNDYLALRDFKLIGPIFNFLGLSVGVIQEKMITSERKKNYSCDITYVTNNQVGFDYLRDNTTFSLDNIVLRPFSYCIIDEIDSILIDEARTPLIISGEGNSTTDRYIVANEIAKKLQSGIDYEIDNKNQNLVLTDIGLRRCEEYLNVDTLYQVDNPWASFILNALKASLFYIKDRNYIVKNQEIIIVDDNTGRVMQGRRWSDGLHQAIEAKENVPIAPESKTLASVTYQNFFLLYDKISGMTGTAKTEEIEFEKIYGLKTIVIPTNKPLIRKDYEDVIYKNSYSKWKAVANECLDMYIEKRPVLVGTTSVEFSELLSSLLQQYKIPHNLLNAKPENTARESEIISQAGRLGTITIATNMAGRGTDIILGGNPDYLTKSIIEALSINKSKNRDINQIFKDFNLKPLNQTDLVKFNDLIDNIDTKNLLVNVPYSTLKESQDQKLDLSYRINSIYYLIKAHVNQCTQEEKEKINLLGGLYVIGTERHSSRRIDNQLRGRAGRQGDPGASRFFLSLDDMIFQRFAVDKVKKIIETMQLEDDIPIQASILSAALENAQKLIEGINFDQRKNIFEYDQIISQQRFLMYSERRRILLATELDNLVYQYAFSFLRDLIASYLPENPQNRKVFLWTIQNVLGTGEQMSVQDLNSINEGFLYAYLCWQFDISYRIKKTYVNSMFPAGMLELQRYFILIHMDSAWTQHLKKINLLTESVGWRAYGQEDTTIAYKYDAFLLFITMSFQIRQQVVYEILNLKLSS</sequence>
<dbReference type="PANTHER" id="PTHR30612">
    <property type="entry name" value="SECA INNER MEMBRANE COMPONENT OF SEC PROTEIN SECRETION SYSTEM"/>
    <property type="match status" value="1"/>
</dbReference>
<dbReference type="SUPFAM" id="SSF52540">
    <property type="entry name" value="P-loop containing nucleoside triphosphate hydrolases"/>
    <property type="match status" value="2"/>
</dbReference>
<dbReference type="RefSeq" id="YP_009297168.1">
    <property type="nucleotide sequence ID" value="NC_031175.1"/>
</dbReference>
<dbReference type="InterPro" id="IPR027417">
    <property type="entry name" value="P-loop_NTPase"/>
</dbReference>
<evidence type="ECO:0000256" key="2">
    <source>
        <dbReference type="ARBA" id="ARBA00007650"/>
    </source>
</evidence>
<dbReference type="GO" id="GO:0005524">
    <property type="term" value="F:ATP binding"/>
    <property type="evidence" value="ECO:0007669"/>
    <property type="project" value="UniProtKB-UniRule"/>
</dbReference>
<keyword evidence="5 10" id="KW-0067">ATP-binding</keyword>
<keyword evidence="7 10" id="KW-1278">Translocase</keyword>
<dbReference type="SMART" id="SM00957">
    <property type="entry name" value="SecA_DEAD"/>
    <property type="match status" value="1"/>
</dbReference>
<dbReference type="GeneID" id="29073648"/>
<keyword evidence="10" id="KW-0963">Cytoplasm</keyword>
<dbReference type="PROSITE" id="PS51196">
    <property type="entry name" value="SECA_MOTOR_DEAD"/>
    <property type="match status" value="1"/>
</dbReference>
<dbReference type="EMBL" id="KX284720">
    <property type="protein sequence ID" value="AOM66511.1"/>
    <property type="molecule type" value="Genomic_DNA"/>
</dbReference>
<evidence type="ECO:0000259" key="12">
    <source>
        <dbReference type="PROSITE" id="PS51192"/>
    </source>
</evidence>
<accession>A0A1C9CDP2</accession>
<evidence type="ECO:0000256" key="5">
    <source>
        <dbReference type="ARBA" id="ARBA00022840"/>
    </source>
</evidence>
<dbReference type="InterPro" id="IPR020937">
    <property type="entry name" value="SecA_CS"/>
</dbReference>
<comment type="catalytic activity">
    <reaction evidence="10">
        <text>ATP + H2O + cellular proteinSide 1 = ADP + phosphate + cellular proteinSide 2.</text>
        <dbReference type="EC" id="7.4.2.8"/>
    </reaction>
</comment>
<feature type="binding site" evidence="10">
    <location>
        <position position="490"/>
    </location>
    <ligand>
        <name>ATP</name>
        <dbReference type="ChEBI" id="CHEBI:30616"/>
    </ligand>
</feature>
<dbReference type="SUPFAM" id="SSF81767">
    <property type="entry name" value="Pre-protein crosslinking domain of SecA"/>
    <property type="match status" value="1"/>
</dbReference>
<evidence type="ECO:0000256" key="6">
    <source>
        <dbReference type="ARBA" id="ARBA00022927"/>
    </source>
</evidence>
<evidence type="ECO:0000256" key="4">
    <source>
        <dbReference type="ARBA" id="ARBA00022741"/>
    </source>
</evidence>
<evidence type="ECO:0000256" key="9">
    <source>
        <dbReference type="ARBA" id="ARBA00023136"/>
    </source>
</evidence>
<keyword evidence="4 10" id="KW-0547">Nucleotide-binding</keyword>
<dbReference type="CDD" id="cd17928">
    <property type="entry name" value="DEXDc_SecA"/>
    <property type="match status" value="1"/>
</dbReference>
<dbReference type="PROSITE" id="PS01312">
    <property type="entry name" value="SECA"/>
    <property type="match status" value="1"/>
</dbReference>
<dbReference type="InterPro" id="IPR044722">
    <property type="entry name" value="SecA_SF2_C"/>
</dbReference>
<comment type="subunit">
    <text evidence="10">Monomer and homodimer. Part of the essential Sec protein translocation apparatus which comprises SecA, SecYEG and auxiliary proteins SecDF. Other proteins may also be involved.</text>
</comment>
<proteinExistence type="inferred from homology"/>
<protein>
    <recommendedName>
        <fullName evidence="10 11">Protein translocase subunit SecA</fullName>
        <ecNumber evidence="10">7.4.2.8</ecNumber>
    </recommendedName>
</protein>
<dbReference type="GO" id="GO:0005737">
    <property type="term" value="C:cytoplasm"/>
    <property type="evidence" value="ECO:0007669"/>
    <property type="project" value="UniProtKB-SubCell"/>
</dbReference>
<dbReference type="InterPro" id="IPR036670">
    <property type="entry name" value="SecA_X-link_sf"/>
</dbReference>
<dbReference type="Pfam" id="PF01043">
    <property type="entry name" value="SecA_PP_bind"/>
    <property type="match status" value="1"/>
</dbReference>
<dbReference type="Gene3D" id="3.40.50.300">
    <property type="entry name" value="P-loop containing nucleotide triphosphate hydrolases"/>
    <property type="match status" value="2"/>
</dbReference>
<dbReference type="GO" id="GO:0008564">
    <property type="term" value="F:protein-exporting ATPase activity"/>
    <property type="evidence" value="ECO:0007669"/>
    <property type="project" value="UniProtKB-EC"/>
</dbReference>
<dbReference type="Pfam" id="PF21090">
    <property type="entry name" value="P-loop_SecA"/>
    <property type="match status" value="1"/>
</dbReference>
<evidence type="ECO:0000256" key="3">
    <source>
        <dbReference type="ARBA" id="ARBA00022448"/>
    </source>
</evidence>
<evidence type="ECO:0000256" key="11">
    <source>
        <dbReference type="RuleBase" id="RU003874"/>
    </source>
</evidence>
<evidence type="ECO:0000313" key="14">
    <source>
        <dbReference type="EMBL" id="AOM66511.1"/>
    </source>
</evidence>
<evidence type="ECO:0000256" key="10">
    <source>
        <dbReference type="HAMAP-Rule" id="MF_01382"/>
    </source>
</evidence>
<dbReference type="EC" id="7.4.2.8" evidence="10"/>
<feature type="binding site" evidence="10">
    <location>
        <begin position="100"/>
        <end position="104"/>
    </location>
    <ligand>
        <name>ATP</name>
        <dbReference type="ChEBI" id="CHEBI:30616"/>
    </ligand>
</feature>
<feature type="binding site" evidence="10">
    <location>
        <position position="82"/>
    </location>
    <ligand>
        <name>ATP</name>
        <dbReference type="ChEBI" id="CHEBI:30616"/>
    </ligand>
</feature>
<dbReference type="InterPro" id="IPR011115">
    <property type="entry name" value="SecA_DEAD"/>
</dbReference>
<dbReference type="HAMAP" id="MF_01382">
    <property type="entry name" value="SecA"/>
    <property type="match status" value="1"/>
</dbReference>
<geneLocation type="plastid" evidence="14"/>
<dbReference type="Gene3D" id="1.10.3060.10">
    <property type="entry name" value="Helical scaffold and wing domains of SecA"/>
    <property type="match status" value="1"/>
</dbReference>
<dbReference type="SUPFAM" id="SSF81886">
    <property type="entry name" value="Helical scaffold and wing domains of SecA"/>
    <property type="match status" value="1"/>
</dbReference>
<gene>
    <name evidence="10 14" type="primary">secA</name>
    <name evidence="14" type="ORF">Psor_036</name>
</gene>
<dbReference type="InterPro" id="IPR014001">
    <property type="entry name" value="Helicase_ATP-bd"/>
</dbReference>
<dbReference type="CDD" id="cd18803">
    <property type="entry name" value="SF2_C_secA"/>
    <property type="match status" value="1"/>
</dbReference>
<keyword evidence="10" id="KW-1003">Cell membrane</keyword>
<keyword evidence="14" id="KW-0934">Plastid</keyword>
<dbReference type="PRINTS" id="PR00906">
    <property type="entry name" value="SECA"/>
</dbReference>
<organism evidence="14">
    <name type="scientific">Porphyridium sordidum</name>
    <name type="common">Red alga</name>
    <dbReference type="NCBI Taxonomy" id="28024"/>
    <lineage>
        <taxon>Eukaryota</taxon>
        <taxon>Rhodophyta</taxon>
        <taxon>Bangiophyceae</taxon>
        <taxon>Porphyridiales</taxon>
        <taxon>Porphyridiaceae</taxon>
        <taxon>Porphyridium</taxon>
    </lineage>
</organism>
<comment type="function">
    <text evidence="10">Part of the Sec protein translocase complex. Interacts with the SecYEG preprotein conducting channel. Has a central role in coupling the hydrolysis of ATP to the transfer of proteins into and across the cell membrane, serving as an ATP-driven molecular motor driving the stepwise translocation of polypeptide chains across the membrane.</text>
</comment>
<dbReference type="GO" id="GO:0065002">
    <property type="term" value="P:intracellular protein transmembrane transport"/>
    <property type="evidence" value="ECO:0007669"/>
    <property type="project" value="UniProtKB-UniRule"/>
</dbReference>
<dbReference type="Gene3D" id="3.90.1440.10">
    <property type="entry name" value="SecA, preprotein cross-linking domain"/>
    <property type="match status" value="1"/>
</dbReference>
<keyword evidence="3 10" id="KW-0813">Transport</keyword>
<dbReference type="PANTHER" id="PTHR30612:SF0">
    <property type="entry name" value="CHLOROPLAST PROTEIN-TRANSPORTING ATPASE"/>
    <property type="match status" value="1"/>
</dbReference>
<dbReference type="InterPro" id="IPR000185">
    <property type="entry name" value="SecA"/>
</dbReference>
<dbReference type="GO" id="GO:0006605">
    <property type="term" value="P:protein targeting"/>
    <property type="evidence" value="ECO:0007669"/>
    <property type="project" value="UniProtKB-UniRule"/>
</dbReference>
<comment type="similarity">
    <text evidence="2 10 11">Belongs to the SecA family.</text>
</comment>
<dbReference type="NCBIfam" id="TIGR00963">
    <property type="entry name" value="secA"/>
    <property type="match status" value="1"/>
</dbReference>
<dbReference type="Pfam" id="PF07516">
    <property type="entry name" value="SecA_SW"/>
    <property type="match status" value="1"/>
</dbReference>
<dbReference type="GO" id="GO:0017038">
    <property type="term" value="P:protein import"/>
    <property type="evidence" value="ECO:0007669"/>
    <property type="project" value="InterPro"/>
</dbReference>
<dbReference type="GO" id="GO:0005886">
    <property type="term" value="C:plasma membrane"/>
    <property type="evidence" value="ECO:0007669"/>
    <property type="project" value="UniProtKB-SubCell"/>
</dbReference>
<dbReference type="Pfam" id="PF07517">
    <property type="entry name" value="SecA_DEAD"/>
    <property type="match status" value="1"/>
</dbReference>
<keyword evidence="8 10" id="KW-0811">Translocation</keyword>
<dbReference type="FunFam" id="3.90.1440.10:FF:000003">
    <property type="entry name" value="Preprotein translocase SecA subunit"/>
    <property type="match status" value="1"/>
</dbReference>
<dbReference type="InterPro" id="IPR014018">
    <property type="entry name" value="SecA_motor_DEAD"/>
</dbReference>
<evidence type="ECO:0000256" key="1">
    <source>
        <dbReference type="ARBA" id="ARBA00004170"/>
    </source>
</evidence>
<evidence type="ECO:0000259" key="13">
    <source>
        <dbReference type="PROSITE" id="PS51196"/>
    </source>
</evidence>
<dbReference type="AlphaFoldDB" id="A0A1C9CDP2"/>
<keyword evidence="9 10" id="KW-0472">Membrane</keyword>
<feature type="domain" description="Helicase ATP-binding" evidence="12">
    <location>
        <begin position="84"/>
        <end position="242"/>
    </location>
</feature>
<dbReference type="InterPro" id="IPR011116">
    <property type="entry name" value="SecA_Wing/Scaffold"/>
</dbReference>
<dbReference type="InterPro" id="IPR036266">
    <property type="entry name" value="SecA_Wing/Scaffold_sf"/>
</dbReference>
<reference evidence="14" key="1">
    <citation type="journal article" date="2016" name="BMC Biol.">
        <title>Parallel evolution of highly conserved plastid genome architecture in red seaweeds and seed plants.</title>
        <authorList>
            <person name="Lee J."/>
            <person name="Cho C.H."/>
            <person name="Park S.I."/>
            <person name="Choi J.W."/>
            <person name="Song H.S."/>
            <person name="West J.A."/>
            <person name="Bhattacharya D."/>
            <person name="Yoon H.S."/>
        </authorList>
    </citation>
    <scope>NUCLEOTIDE SEQUENCE</scope>
</reference>
<feature type="domain" description="SecA family profile" evidence="13">
    <location>
        <begin position="1"/>
        <end position="666"/>
    </location>
</feature>
<dbReference type="PROSITE" id="PS51192">
    <property type="entry name" value="HELICASE_ATP_BIND_1"/>
    <property type="match status" value="1"/>
</dbReference>
<evidence type="ECO:0000256" key="7">
    <source>
        <dbReference type="ARBA" id="ARBA00022967"/>
    </source>
</evidence>
<evidence type="ECO:0000256" key="8">
    <source>
        <dbReference type="ARBA" id="ARBA00023010"/>
    </source>
</evidence>
<comment type="subcellular location">
    <subcellularLocation>
        <location evidence="10">Cell membrane</location>
        <topology evidence="10">Peripheral membrane protein</topology>
        <orientation evidence="10">Cytoplasmic side</orientation>
    </subcellularLocation>
    <subcellularLocation>
        <location evidence="10">Cytoplasm</location>
    </subcellularLocation>
    <subcellularLocation>
        <location evidence="1">Membrane</location>
        <topology evidence="1">Peripheral membrane protein</topology>
    </subcellularLocation>
    <text evidence="10">Distribution is 50-50.</text>
</comment>